<dbReference type="EMBL" id="SZON01000583">
    <property type="protein sequence ID" value="TKI95067.1"/>
    <property type="molecule type" value="Genomic_DNA"/>
</dbReference>
<comment type="caution">
    <text evidence="1">The sequence shown here is derived from an EMBL/GenBank/DDBJ whole genome shotgun (WGS) entry which is preliminary data.</text>
</comment>
<dbReference type="Proteomes" id="UP000305222">
    <property type="component" value="Unassembled WGS sequence"/>
</dbReference>
<evidence type="ECO:0000313" key="1">
    <source>
        <dbReference type="EMBL" id="TKI95067.1"/>
    </source>
</evidence>
<evidence type="ECO:0000313" key="2">
    <source>
        <dbReference type="Proteomes" id="UP000305222"/>
    </source>
</evidence>
<organism evidence="1 2">
    <name type="scientific">Bacillus wiedmannii</name>
    <dbReference type="NCBI Taxonomy" id="1890302"/>
    <lineage>
        <taxon>Bacteria</taxon>
        <taxon>Bacillati</taxon>
        <taxon>Bacillota</taxon>
        <taxon>Bacilli</taxon>
        <taxon>Bacillales</taxon>
        <taxon>Bacillaceae</taxon>
        <taxon>Bacillus</taxon>
        <taxon>Bacillus cereus group</taxon>
    </lineage>
</organism>
<gene>
    <name evidence="1" type="ORF">FC699_14140</name>
</gene>
<proteinExistence type="predicted"/>
<dbReference type="AlphaFoldDB" id="A0A4U3B1Y6"/>
<accession>A0A4U3B1Y6</accession>
<name>A0A4U3B1Y6_9BACI</name>
<reference evidence="1 2" key="1">
    <citation type="journal article" date="2019" name="Environ. Microbiol.">
        <title>An active ?-lactamase is a part of an orchestrated cell wall stress resistance network of Bacillus subtilis and related rhizosphere species.</title>
        <authorList>
            <person name="Bucher T."/>
            <person name="Keren-Paz A."/>
            <person name="Hausser J."/>
            <person name="Olender T."/>
            <person name="Cytryn E."/>
            <person name="Kolodkin-Gal I."/>
        </authorList>
    </citation>
    <scope>NUCLEOTIDE SEQUENCE [LARGE SCALE GENOMIC DNA]</scope>
    <source>
        <strain evidence="1 2">I5</strain>
    </source>
</reference>
<protein>
    <submittedName>
        <fullName evidence="1">Uncharacterized protein</fullName>
    </submittedName>
</protein>
<sequence>MKNSMVQFDNVIEKIHEYKEQLKQDFKKIILENCKTYGEVDNFLLAQMKDAQWNNNKLKIMIIEELKEEFEREKNSLSVQ</sequence>